<protein>
    <submittedName>
        <fullName evidence="6">Uncharacterized protein</fullName>
    </submittedName>
</protein>
<accession>A0A8H4INS7</accession>
<organism evidence="6 7">
    <name type="scientific">Botryosphaeria dothidea</name>
    <dbReference type="NCBI Taxonomy" id="55169"/>
    <lineage>
        <taxon>Eukaryota</taxon>
        <taxon>Fungi</taxon>
        <taxon>Dikarya</taxon>
        <taxon>Ascomycota</taxon>
        <taxon>Pezizomycotina</taxon>
        <taxon>Dothideomycetes</taxon>
        <taxon>Dothideomycetes incertae sedis</taxon>
        <taxon>Botryosphaeriales</taxon>
        <taxon>Botryosphaeriaceae</taxon>
        <taxon>Botryosphaeria</taxon>
    </lineage>
</organism>
<evidence type="ECO:0000313" key="6">
    <source>
        <dbReference type="EMBL" id="KAF4302523.1"/>
    </source>
</evidence>
<dbReference type="EMBL" id="WWBZ02000073">
    <property type="protein sequence ID" value="KAF4302523.1"/>
    <property type="molecule type" value="Genomic_DNA"/>
</dbReference>
<dbReference type="Pfam" id="PF21046">
    <property type="entry name" value="Rad26-like_C"/>
    <property type="match status" value="2"/>
</dbReference>
<dbReference type="AlphaFoldDB" id="A0A8H4INS7"/>
<feature type="compositionally biased region" description="Basic and acidic residues" evidence="2">
    <location>
        <begin position="149"/>
        <end position="167"/>
    </location>
</feature>
<name>A0A8H4INS7_9PEZI</name>
<dbReference type="Pfam" id="PF12331">
    <property type="entry name" value="Rad26-like_helical_rpts"/>
    <property type="match status" value="1"/>
</dbReference>
<feature type="coiled-coil region" evidence="1">
    <location>
        <begin position="345"/>
        <end position="433"/>
    </location>
</feature>
<dbReference type="InterPro" id="IPR048379">
    <property type="entry name" value="Rad26-like_C"/>
</dbReference>
<feature type="domain" description="Rad26-like C-terminal" evidence="4">
    <location>
        <begin position="938"/>
        <end position="975"/>
    </location>
</feature>
<evidence type="ECO:0000259" key="5">
    <source>
        <dbReference type="Pfam" id="PF21048"/>
    </source>
</evidence>
<feature type="region of interest" description="Disordered" evidence="2">
    <location>
        <begin position="224"/>
        <end position="298"/>
    </location>
</feature>
<feature type="region of interest" description="Disordered" evidence="2">
    <location>
        <begin position="108"/>
        <end position="132"/>
    </location>
</feature>
<comment type="caution">
    <text evidence="6">The sequence shown here is derived from an EMBL/GenBank/DDBJ whole genome shotgun (WGS) entry which is preliminary data.</text>
</comment>
<feature type="domain" description="Rad26-like N-terminal" evidence="5">
    <location>
        <begin position="558"/>
        <end position="603"/>
    </location>
</feature>
<feature type="region of interest" description="Disordered" evidence="2">
    <location>
        <begin position="146"/>
        <end position="185"/>
    </location>
</feature>
<feature type="domain" description="Rad26-like C-terminal" evidence="4">
    <location>
        <begin position="887"/>
        <end position="919"/>
    </location>
</feature>
<feature type="compositionally biased region" description="Basic and acidic residues" evidence="2">
    <location>
        <begin position="116"/>
        <end position="131"/>
    </location>
</feature>
<sequence>MDILLPLPLLPLPRCWNLTSLLGFVMVAMGIAGVPSTTNLRQLFRRCSAAGVRVEWALESRIRGWRAPQRFRRGPGTVQGSGAARSRWRVVAGEIIAHVWVTGRATVSSQGDEEARDLGTDGKARENEGAQRRLIYVNGRAKAAKQLAGHKDPQRAAHVSADTEHPGRPSSPRRAAIQRSSITPATPAALVNGMANDKDEYGWDDDLDSLPDDALAQIESQAYLSTQQHRDQSRAPPSASAQAPPPGDPPPSDYALDRDEIQLNGETVAPGPPKNLAAAPPPRFGGNPPVPARNRTSTRRTLQDLAANPSEDLYSHRVARHGNNTNYNLGRPAAAAPLQPAASLAGATEDELRRKIQELEDANAALTRAKSRAEAEAQLKAGEVTIVRGNLDRATKEHVTHLARLLQEHAEAIQKLRDELHAMRRDRDEKDSLNKFLDHELKVEGGKPKQPRRTLKDGTARGQAASTPKKNRTVPFGDGFDDGDVVMVSPSKSRDKSRTGTPRQGSKRKRNAVEVSPSKPLPILEAQAADDELAAPPYMESENDIFTDTGKDDGKFKLLKRLMNHQPAGMRKRTFDAFAHYHFPSWPERPLSSIIYDGISLYRDESNDFATHFCRILLSLWDRCAQEKYYLPLHLIIDTLQFILAFGTLEKTAALADEIVPLAQSSSLLVAWTSFDNPDLERYIDLQECLSILLTVARSCAHDEETVTRFWTLISRDFLRAILKSPMLSTLTLTLQLLATSVTSTSFGPIPDFSPTDPPPDLNQLLPNDPITLVDHFTLFLHDLPSSTPAGPALPTPPRSSLWSFRLDVLQTISSFLPSPAAAAALAKHRYFLGRLLHLINYALSSLYSTAPRTPLATVLSRIVNLATRIAYTLMMDETTKPLIDRKEKLDAVQGASHAHLVALTRLAFVDLEDGVVESEELVGVGYASFYAPQGFGSGARILEAGIEEEVVDMAHGLLDEFLSPQEGEELLKVFSTARTSA</sequence>
<dbReference type="OrthoDB" id="5245063at2759"/>
<feature type="compositionally biased region" description="Basic and acidic residues" evidence="2">
    <location>
        <begin position="437"/>
        <end position="447"/>
    </location>
</feature>
<keyword evidence="1" id="KW-0175">Coiled coil</keyword>
<dbReference type="InterPro" id="IPR048380">
    <property type="entry name" value="Rad26-like_N"/>
</dbReference>
<dbReference type="Pfam" id="PF21048">
    <property type="entry name" value="Rad26-like_N"/>
    <property type="match status" value="1"/>
</dbReference>
<evidence type="ECO:0000259" key="3">
    <source>
        <dbReference type="Pfam" id="PF12331"/>
    </source>
</evidence>
<feature type="compositionally biased region" description="Pro residues" evidence="2">
    <location>
        <begin position="243"/>
        <end position="252"/>
    </location>
</feature>
<reference evidence="6" key="1">
    <citation type="submission" date="2020-04" db="EMBL/GenBank/DDBJ databases">
        <title>Genome Assembly and Annotation of Botryosphaeria dothidea sdau 11-99, a Latent Pathogen of Apple Fruit Ring Rot in China.</title>
        <authorList>
            <person name="Yu C."/>
            <person name="Diao Y."/>
            <person name="Lu Q."/>
            <person name="Zhao J."/>
            <person name="Cui S."/>
            <person name="Peng C."/>
            <person name="He B."/>
            <person name="Liu H."/>
        </authorList>
    </citation>
    <scope>NUCLEOTIDE SEQUENCE [LARGE SCALE GENOMIC DNA]</scope>
    <source>
        <strain evidence="6">Sdau11-99</strain>
    </source>
</reference>
<dbReference type="InterPro" id="IPR022093">
    <property type="entry name" value="Rad26-like_helical"/>
</dbReference>
<evidence type="ECO:0000256" key="1">
    <source>
        <dbReference type="SAM" id="Coils"/>
    </source>
</evidence>
<feature type="compositionally biased region" description="Pro residues" evidence="2">
    <location>
        <begin position="279"/>
        <end position="291"/>
    </location>
</feature>
<dbReference type="Proteomes" id="UP000572817">
    <property type="component" value="Unassembled WGS sequence"/>
</dbReference>
<feature type="region of interest" description="Disordered" evidence="2">
    <location>
        <begin position="437"/>
        <end position="521"/>
    </location>
</feature>
<evidence type="ECO:0000313" key="7">
    <source>
        <dbReference type="Proteomes" id="UP000572817"/>
    </source>
</evidence>
<evidence type="ECO:0000259" key="4">
    <source>
        <dbReference type="Pfam" id="PF21046"/>
    </source>
</evidence>
<evidence type="ECO:0000256" key="2">
    <source>
        <dbReference type="SAM" id="MobiDB-lite"/>
    </source>
</evidence>
<feature type="domain" description="Rad26-like helical repeats" evidence="3">
    <location>
        <begin position="676"/>
        <end position="875"/>
    </location>
</feature>
<keyword evidence="7" id="KW-1185">Reference proteome</keyword>
<gene>
    <name evidence="6" type="ORF">GTA08_BOTSDO10126</name>
</gene>
<proteinExistence type="predicted"/>